<sequence length="191" mass="22583">MEPLYILLAISFYTLPIIIPFLWIELEINEIPQKIKSFIRTRQSIEVENIKKENISIDNLKSFNTLTTQSYIVINPNYEDFDDSHFTIQWKKASSPHSLKSMFSCNNGKWKCYGGFDGSQKVERRVQGDTVIDFVPSNDSSSHITNDIWHYFQCSRRQLRKEERAGEVHRHGRYCKRIKSVKHVTWHIRSK</sequence>
<evidence type="ECO:0000313" key="3">
    <source>
        <dbReference type="Proteomes" id="UP000218628"/>
    </source>
</evidence>
<keyword evidence="2" id="KW-0614">Plasmid</keyword>
<keyword evidence="1" id="KW-0812">Transmembrane</keyword>
<accession>A0A291DCD0</accession>
<reference evidence="3" key="1">
    <citation type="submission" date="2017-09" db="EMBL/GenBank/DDBJ databases">
        <title>FDA dAtabase for Regulatory Grade micrObial Sequences (FDA-ARGOS): Supporting development and validation of Infectious Disease Dx tests.</title>
        <authorList>
            <person name="Minogue T."/>
            <person name="Wolcott M."/>
            <person name="Wasieloski L."/>
            <person name="Aguilar W."/>
            <person name="Moore D."/>
            <person name="Tallon L."/>
            <person name="Sadzewicz L."/>
            <person name="Ott S."/>
            <person name="Zhao X."/>
            <person name="Nagaraj S."/>
            <person name="Vavikolanu K."/>
            <person name="Aluvathingal J."/>
            <person name="Nadendla S."/>
            <person name="Sichtig H."/>
        </authorList>
    </citation>
    <scope>NUCLEOTIDE SEQUENCE [LARGE SCALE GENOMIC DNA]</scope>
    <source>
        <strain evidence="3">FDAARGOS_369</strain>
        <plasmid evidence="3">Plasmid unnamed</plasmid>
    </source>
</reference>
<dbReference type="AlphaFoldDB" id="A0A291DCD0"/>
<dbReference type="EMBL" id="CP023509">
    <property type="protein sequence ID" value="ATF62156.1"/>
    <property type="molecule type" value="Genomic_DNA"/>
</dbReference>
<keyword evidence="1" id="KW-1133">Transmembrane helix</keyword>
<feature type="transmembrane region" description="Helical" evidence="1">
    <location>
        <begin position="6"/>
        <end position="26"/>
    </location>
</feature>
<keyword evidence="1" id="KW-0472">Membrane</keyword>
<name>A0A291DCD0_9MICC</name>
<evidence type="ECO:0000313" key="2">
    <source>
        <dbReference type="EMBL" id="ATF62156.1"/>
    </source>
</evidence>
<gene>
    <name evidence="2" type="ORF">CO690_00120</name>
</gene>
<proteinExistence type="predicted"/>
<organism evidence="2 3">
    <name type="scientific">Rothia mucilaginosa</name>
    <dbReference type="NCBI Taxonomy" id="43675"/>
    <lineage>
        <taxon>Bacteria</taxon>
        <taxon>Bacillati</taxon>
        <taxon>Actinomycetota</taxon>
        <taxon>Actinomycetes</taxon>
        <taxon>Micrococcales</taxon>
        <taxon>Micrococcaceae</taxon>
        <taxon>Rothia</taxon>
    </lineage>
</organism>
<dbReference type="RefSeq" id="WP_096740548.1">
    <property type="nucleotide sequence ID" value="NZ_CP023509.1"/>
</dbReference>
<evidence type="ECO:0000256" key="1">
    <source>
        <dbReference type="SAM" id="Phobius"/>
    </source>
</evidence>
<protein>
    <submittedName>
        <fullName evidence="2">Uncharacterized protein</fullName>
    </submittedName>
</protein>
<geneLocation type="plasmid" evidence="2">
    <name>unnamed</name>
</geneLocation>
<dbReference type="Proteomes" id="UP000218628">
    <property type="component" value="Plasmid unnamed"/>
</dbReference>